<dbReference type="EC" id="2.3.1.193" evidence="9"/>
<dbReference type="OrthoDB" id="5578851at2"/>
<comment type="function">
    <text evidence="9">Catalyzes the formation of N(4)-acetylcytidine (ac(4)C) at the wobble position of tRNA(Met), by using acetyl-CoA as an acetyl donor and ATP (or GTP).</text>
</comment>
<feature type="binding site" evidence="9">
    <location>
        <position position="340"/>
    </location>
    <ligand>
        <name>ATP</name>
        <dbReference type="ChEBI" id="CHEBI:30616"/>
    </ligand>
</feature>
<evidence type="ECO:0000256" key="6">
    <source>
        <dbReference type="ARBA" id="ARBA00022840"/>
    </source>
</evidence>
<evidence type="ECO:0000256" key="7">
    <source>
        <dbReference type="ARBA" id="ARBA00022884"/>
    </source>
</evidence>
<organism evidence="11 12">
    <name type="scientific">Halorhodospira halophila (strain DSM 244 / SL1)</name>
    <name type="common">Ectothiorhodospira halophila (strain DSM 244 / SL1)</name>
    <dbReference type="NCBI Taxonomy" id="349124"/>
    <lineage>
        <taxon>Bacteria</taxon>
        <taxon>Pseudomonadati</taxon>
        <taxon>Pseudomonadota</taxon>
        <taxon>Gammaproteobacteria</taxon>
        <taxon>Chromatiales</taxon>
        <taxon>Ectothiorhodospiraceae</taxon>
        <taxon>Halorhodospira</taxon>
    </lineage>
</organism>
<keyword evidence="5 9" id="KW-0547">Nucleotide-binding</keyword>
<sequence length="697" mass="74427">MSRRTAVLAGPPQWGRDLAAGQLPDNARICWIGEPPAAGLPEAVTRLAARDGRRVLGRTVDILVYDAHAGLDADALGAAAGSLRGGGLLVLLTPAWAEWPTRPDPLLGRLIPAGHGRDEAGQRFLRRLMAELEQDPSVTLWTPEQPPPALEPTPPAAPGGAYAYGCLSADQKTAVEAVMHVVTGHRRRPAVLTADRGRGKSAALGIAVGELLRQRRVQRVVVTAPTIHAAEGLLDHAAERCGGERVERRRLRCHGAEVVYREPEALRERPESGDLLAVDEAAGLPVDLLAQLLEHAGRIAFATTVHGYEGSGRGFDLRFRAILDAETPGWQAVRLEAPIRWDRNDPLEAWLGRVLCLDAEPATLEDGGGSAAEIVPVTQDALAQEERRLRQAFGLLVAAHYRTRPFDLHQLLDGPRRHLFLAEEAGAVVGVVVAAEEGGLDPETAHEVWAERRRPHGHLLPQALATHAGIEMAPTGRALRIQRIAVHPRRRGHGIGAALVAAVTERARGAGCALVGTSFGATPGLIGFWRACGMHAVAVGARRDAASGEHSALMARGLDEQGVAWVRQAGFRLGAGAPALLGEPLARMEPQVVLAVLRAAQGAEPPVLSDWQRQELVGFAHSLRGYAAALPALWVLAEVVLMDPHGSRGRMAHCEAAFIGKVLQHRPWADTAQRLGVPGRRPALAALRQAVADSLPE</sequence>
<keyword evidence="2 9" id="KW-0820">tRNA-binding</keyword>
<dbReference type="Pfam" id="PF05127">
    <property type="entry name" value="NAT10_TcmA_helicase"/>
    <property type="match status" value="1"/>
</dbReference>
<dbReference type="InterPro" id="IPR027417">
    <property type="entry name" value="P-loop_NTPase"/>
</dbReference>
<keyword evidence="6 9" id="KW-0067">ATP-binding</keyword>
<dbReference type="GO" id="GO:0005737">
    <property type="term" value="C:cytoplasm"/>
    <property type="evidence" value="ECO:0007669"/>
    <property type="project" value="UniProtKB-SubCell"/>
</dbReference>
<dbReference type="GO" id="GO:0000049">
    <property type="term" value="F:tRNA binding"/>
    <property type="evidence" value="ECO:0007669"/>
    <property type="project" value="UniProtKB-UniRule"/>
</dbReference>
<dbReference type="Gene3D" id="1.20.120.890">
    <property type="entry name" value="tRNA(Met) cytidine acetyltransferase, tail domain"/>
    <property type="match status" value="1"/>
</dbReference>
<dbReference type="GO" id="GO:0005524">
    <property type="term" value="F:ATP binding"/>
    <property type="evidence" value="ECO:0007669"/>
    <property type="project" value="UniProtKB-UniRule"/>
</dbReference>
<keyword evidence="1 9" id="KW-0963">Cytoplasm</keyword>
<reference evidence="12" key="1">
    <citation type="submission" date="2006-12" db="EMBL/GenBank/DDBJ databases">
        <title>Complete sequence of Halorhodospira halophila SL1.</title>
        <authorList>
            <consortium name="US DOE Joint Genome Institute"/>
            <person name="Copeland A."/>
            <person name="Lucas S."/>
            <person name="Lapidus A."/>
            <person name="Barry K."/>
            <person name="Detter J.C."/>
            <person name="Glavina del Rio T."/>
            <person name="Hammon N."/>
            <person name="Israni S."/>
            <person name="Dalin E."/>
            <person name="Tice H."/>
            <person name="Pitluck S."/>
            <person name="Saunders E."/>
            <person name="Brettin T."/>
            <person name="Bruce D."/>
            <person name="Han C."/>
            <person name="Tapia R."/>
            <person name="Schmutz J."/>
            <person name="Larimer F."/>
            <person name="Land M."/>
            <person name="Hauser L."/>
            <person name="Kyrpides N."/>
            <person name="Mikhailova N."/>
            <person name="Hoff W."/>
            <person name="Richardson P."/>
        </authorList>
    </citation>
    <scope>NUCLEOTIDE SEQUENCE [LARGE SCALE GENOMIC DNA]</scope>
    <source>
        <strain evidence="12">DSM 244 / SL1</strain>
    </source>
</reference>
<comment type="catalytic activity">
    <reaction evidence="9">
        <text>cytidine(34) in elongator tRNA(Met) + acetyl-CoA + ATP + H2O = N(4)-acetylcytidine(34) in elongator tRNA(Met) + ADP + phosphate + CoA + H(+)</text>
        <dbReference type="Rhea" id="RHEA:43788"/>
        <dbReference type="Rhea" id="RHEA-COMP:10693"/>
        <dbReference type="Rhea" id="RHEA-COMP:10694"/>
        <dbReference type="ChEBI" id="CHEBI:15377"/>
        <dbReference type="ChEBI" id="CHEBI:15378"/>
        <dbReference type="ChEBI" id="CHEBI:30616"/>
        <dbReference type="ChEBI" id="CHEBI:43474"/>
        <dbReference type="ChEBI" id="CHEBI:57287"/>
        <dbReference type="ChEBI" id="CHEBI:57288"/>
        <dbReference type="ChEBI" id="CHEBI:74900"/>
        <dbReference type="ChEBI" id="CHEBI:82748"/>
        <dbReference type="ChEBI" id="CHEBI:456216"/>
        <dbReference type="EC" id="2.3.1.193"/>
    </reaction>
</comment>
<evidence type="ECO:0000256" key="1">
    <source>
        <dbReference type="ARBA" id="ARBA00022490"/>
    </source>
</evidence>
<comment type="subcellular location">
    <subcellularLocation>
        <location evidence="9">Cytoplasm</location>
    </subcellularLocation>
</comment>
<evidence type="ECO:0000259" key="10">
    <source>
        <dbReference type="PROSITE" id="PS51186"/>
    </source>
</evidence>
<evidence type="ECO:0000256" key="3">
    <source>
        <dbReference type="ARBA" id="ARBA00022679"/>
    </source>
</evidence>
<dbReference type="GO" id="GO:1990883">
    <property type="term" value="F:18S rRNA cytidine N-acetyltransferase activity"/>
    <property type="evidence" value="ECO:0007669"/>
    <property type="project" value="TreeGrafter"/>
</dbReference>
<keyword evidence="8 9" id="KW-0012">Acyltransferase</keyword>
<evidence type="ECO:0000256" key="5">
    <source>
        <dbReference type="ARBA" id="ARBA00022741"/>
    </source>
</evidence>
<dbReference type="EMBL" id="CP000544">
    <property type="protein sequence ID" value="ABM62154.1"/>
    <property type="molecule type" value="Genomic_DNA"/>
</dbReference>
<gene>
    <name evidence="9" type="primary">tmcA</name>
    <name evidence="11" type="ordered locus">Hhal_1387</name>
</gene>
<proteinExistence type="inferred from homology"/>
<feature type="binding site" evidence="9">
    <location>
        <begin position="484"/>
        <end position="486"/>
    </location>
    <ligand>
        <name>acetyl-CoA</name>
        <dbReference type="ChEBI" id="CHEBI:57288"/>
    </ligand>
</feature>
<dbReference type="InterPro" id="IPR013562">
    <property type="entry name" value="TmcA/NAT10_N"/>
</dbReference>
<dbReference type="PANTHER" id="PTHR10925">
    <property type="entry name" value="N-ACETYLTRANSFERASE 10"/>
    <property type="match status" value="1"/>
</dbReference>
<keyword evidence="7 9" id="KW-0694">RNA-binding</keyword>
<feature type="binding site" evidence="9">
    <location>
        <position position="171"/>
    </location>
    <ligand>
        <name>ATP</name>
        <dbReference type="ChEBI" id="CHEBI:30616"/>
    </ligand>
</feature>
<dbReference type="Pfam" id="PF13718">
    <property type="entry name" value="GNAT_acetyltr_2"/>
    <property type="match status" value="2"/>
</dbReference>
<name>A1WWU2_HALHL</name>
<protein>
    <recommendedName>
        <fullName evidence="9">tRNA(Met) cytidine acetyltransferase TmcA</fullName>
        <ecNumber evidence="9">2.3.1.193</ecNumber>
    </recommendedName>
</protein>
<dbReference type="Gene3D" id="3.40.630.30">
    <property type="match status" value="1"/>
</dbReference>
<evidence type="ECO:0000256" key="2">
    <source>
        <dbReference type="ARBA" id="ARBA00022555"/>
    </source>
</evidence>
<evidence type="ECO:0000313" key="12">
    <source>
        <dbReference type="Proteomes" id="UP000000647"/>
    </source>
</evidence>
<dbReference type="HAMAP" id="MF_01886">
    <property type="entry name" value="tRNA_acetyltr_TmcA"/>
    <property type="match status" value="1"/>
</dbReference>
<dbReference type="eggNOG" id="COG1444">
    <property type="taxonomic scope" value="Bacteria"/>
</dbReference>
<dbReference type="GO" id="GO:0002101">
    <property type="term" value="P:tRNA wobble cytosine modification"/>
    <property type="evidence" value="ECO:0007669"/>
    <property type="project" value="UniProtKB-UniRule"/>
</dbReference>
<dbReference type="RefSeq" id="WP_011814176.1">
    <property type="nucleotide sequence ID" value="NC_008789.1"/>
</dbReference>
<dbReference type="SUPFAM" id="SSF52540">
    <property type="entry name" value="P-loop containing nucleoside triphosphate hydrolases"/>
    <property type="match status" value="1"/>
</dbReference>
<evidence type="ECO:0000256" key="4">
    <source>
        <dbReference type="ARBA" id="ARBA00022694"/>
    </source>
</evidence>
<dbReference type="GO" id="GO:0051392">
    <property type="term" value="F:tRNA cytidine N4-acetyltransferase activity"/>
    <property type="evidence" value="ECO:0007669"/>
    <property type="project" value="UniProtKB-UniRule"/>
</dbReference>
<dbReference type="GO" id="GO:0051391">
    <property type="term" value="P:tRNA acetylation"/>
    <property type="evidence" value="ECO:0007669"/>
    <property type="project" value="UniProtKB-UniRule"/>
</dbReference>
<comment type="caution">
    <text evidence="9">Lacks conserved residue(s) required for the propagation of feature annotation.</text>
</comment>
<dbReference type="InterPro" id="IPR024914">
    <property type="entry name" value="tRNA_acetyltr_TmcA"/>
</dbReference>
<accession>A1WWU2</accession>
<dbReference type="CDD" id="cd04301">
    <property type="entry name" value="NAT_SF"/>
    <property type="match status" value="1"/>
</dbReference>
<dbReference type="SUPFAM" id="SSF55729">
    <property type="entry name" value="Acyl-CoA N-acyltransferases (Nat)"/>
    <property type="match status" value="1"/>
</dbReference>
<reference evidence="11 12" key="2">
    <citation type="journal article" date="2013" name="Stand. Genomic Sci.">
        <title>Complete genome sequence of Halorhodospira halophila SL1.</title>
        <authorList>
            <person name="Challacombe J.F."/>
            <person name="Majid S."/>
            <person name="Deole R."/>
            <person name="Brettin T.S."/>
            <person name="Bruce D."/>
            <person name="Delano S.F."/>
            <person name="Detter J.C."/>
            <person name="Gleasner C.D."/>
            <person name="Han C.S."/>
            <person name="Misra M."/>
            <person name="Reitenga K.G."/>
            <person name="Mikhailova N."/>
            <person name="Woyke T."/>
            <person name="Pitluck S."/>
            <person name="Nolan M."/>
            <person name="Land M.L."/>
            <person name="Saunders E."/>
            <person name="Tapia R."/>
            <person name="Lapidus A."/>
            <person name="Ivanova N."/>
            <person name="Hoff W.D."/>
        </authorList>
    </citation>
    <scope>NUCLEOTIDE SEQUENCE [LARGE SCALE GENOMIC DNA]</scope>
    <source>
        <strain evidence="12">DSM 244 / SL1</strain>
    </source>
</reference>
<keyword evidence="4 9" id="KW-0819">tRNA processing</keyword>
<dbReference type="AlphaFoldDB" id="A1WWU2"/>
<evidence type="ECO:0000256" key="9">
    <source>
        <dbReference type="HAMAP-Rule" id="MF_01886"/>
    </source>
</evidence>
<keyword evidence="3 9" id="KW-0808">Transferase</keyword>
<dbReference type="Pfam" id="PF08351">
    <property type="entry name" value="TmcA_N"/>
    <property type="match status" value="1"/>
</dbReference>
<dbReference type="Gene3D" id="3.40.50.300">
    <property type="entry name" value="P-loop containing nucleotide triphosphate hydrolases"/>
    <property type="match status" value="1"/>
</dbReference>
<dbReference type="HOGENOM" id="CLU_004652_1_0_6"/>
<dbReference type="GO" id="GO:1904812">
    <property type="term" value="P:rRNA acetylation involved in maturation of SSU-rRNA"/>
    <property type="evidence" value="ECO:0007669"/>
    <property type="project" value="TreeGrafter"/>
</dbReference>
<dbReference type="InterPro" id="IPR038321">
    <property type="entry name" value="TmcA_C_sf"/>
</dbReference>
<dbReference type="InterPro" id="IPR016181">
    <property type="entry name" value="Acyl_CoA_acyltransferase"/>
</dbReference>
<comment type="similarity">
    <text evidence="9">Belongs to the TmcA family.</text>
</comment>
<dbReference type="PROSITE" id="PS51186">
    <property type="entry name" value="GNAT"/>
    <property type="match status" value="1"/>
</dbReference>
<evidence type="ECO:0000313" key="11">
    <source>
        <dbReference type="EMBL" id="ABM62154.1"/>
    </source>
</evidence>
<dbReference type="KEGG" id="hha:Hhal_1387"/>
<feature type="domain" description="N-acetyltransferase" evidence="10">
    <location>
        <begin position="372"/>
        <end position="559"/>
    </location>
</feature>
<dbReference type="STRING" id="349124.Hhal_1387"/>
<dbReference type="InterPro" id="IPR032672">
    <property type="entry name" value="TmcA/NAT10/Kre33"/>
</dbReference>
<dbReference type="PANTHER" id="PTHR10925:SF5">
    <property type="entry name" value="RNA CYTIDINE ACETYLTRANSFERASE"/>
    <property type="match status" value="1"/>
</dbReference>
<dbReference type="Proteomes" id="UP000000647">
    <property type="component" value="Chromosome"/>
</dbReference>
<dbReference type="InterPro" id="IPR000182">
    <property type="entry name" value="GNAT_dom"/>
</dbReference>
<evidence type="ECO:0000256" key="8">
    <source>
        <dbReference type="ARBA" id="ARBA00023315"/>
    </source>
</evidence>
<keyword evidence="12" id="KW-1185">Reference proteome</keyword>
<dbReference type="InterPro" id="IPR007807">
    <property type="entry name" value="TcmA/NAT10_helicase"/>
</dbReference>
<dbReference type="Gene3D" id="3.40.50.11040">
    <property type="match status" value="1"/>
</dbReference>